<dbReference type="RefSeq" id="WP_182462081.1">
    <property type="nucleotide sequence ID" value="NZ_CP059732.1"/>
</dbReference>
<sequence>MATQAPAAGIYTTGSLTPLQLIDRSRQGLSGVETSRVAGLLSVTDKEMARLLNQSVATFHRQVKLQQLDAATSERLLLLARLATYGTTVFQDKGKFTRWLRRPLRLLNDRPPLDLLDSSTGVQLVEDILGRIEYGVFS</sequence>
<accession>A0A7G5H0T7</accession>
<evidence type="ECO:0000313" key="3">
    <source>
        <dbReference type="EMBL" id="QMW04729.1"/>
    </source>
</evidence>
<dbReference type="Pfam" id="PF20432">
    <property type="entry name" value="Xre-like-HTH"/>
    <property type="match status" value="1"/>
</dbReference>
<evidence type="ECO:0000259" key="1">
    <source>
        <dbReference type="Pfam" id="PF09722"/>
    </source>
</evidence>
<dbReference type="NCBIfam" id="TIGR02293">
    <property type="entry name" value="TAS_TIGR02293"/>
    <property type="match status" value="1"/>
</dbReference>
<dbReference type="Proteomes" id="UP000515369">
    <property type="component" value="Chromosome"/>
</dbReference>
<dbReference type="GO" id="GO:0003677">
    <property type="term" value="F:DNA binding"/>
    <property type="evidence" value="ECO:0007669"/>
    <property type="project" value="InterPro"/>
</dbReference>
<dbReference type="KEGG" id="sfol:H3H32_07315"/>
<feature type="domain" description="Antitoxin Xre-like helix-turn-helix" evidence="2">
    <location>
        <begin position="21"/>
        <end position="81"/>
    </location>
</feature>
<organism evidence="3 4">
    <name type="scientific">Spirosoma foliorum</name>
    <dbReference type="NCBI Taxonomy" id="2710596"/>
    <lineage>
        <taxon>Bacteria</taxon>
        <taxon>Pseudomonadati</taxon>
        <taxon>Bacteroidota</taxon>
        <taxon>Cytophagia</taxon>
        <taxon>Cytophagales</taxon>
        <taxon>Cytophagaceae</taxon>
        <taxon>Spirosoma</taxon>
    </lineage>
</organism>
<dbReference type="InterPro" id="IPR024467">
    <property type="entry name" value="Xre/MbcA/ParS-like_toxin-bd"/>
</dbReference>
<proteinExistence type="predicted"/>
<keyword evidence="4" id="KW-1185">Reference proteome</keyword>
<evidence type="ECO:0000259" key="2">
    <source>
        <dbReference type="Pfam" id="PF20432"/>
    </source>
</evidence>
<dbReference type="EMBL" id="CP059732">
    <property type="protein sequence ID" value="QMW04729.1"/>
    <property type="molecule type" value="Genomic_DNA"/>
</dbReference>
<name>A0A7G5H0T7_9BACT</name>
<dbReference type="AlphaFoldDB" id="A0A7G5H0T7"/>
<reference evidence="3 4" key="1">
    <citation type="submission" date="2020-07" db="EMBL/GenBank/DDBJ databases">
        <title>Spirosoma foliorum sp. nov., isolated from the leaves on the Nejang mountain Korea, Republic of.</title>
        <authorList>
            <person name="Ho H."/>
            <person name="Lee Y.-J."/>
            <person name="Nurcahyanto D.-A."/>
            <person name="Kim S.-G."/>
        </authorList>
    </citation>
    <scope>NUCLEOTIDE SEQUENCE [LARGE SCALE GENOMIC DNA]</scope>
    <source>
        <strain evidence="3 4">PL0136</strain>
    </source>
</reference>
<dbReference type="InterPro" id="IPR011979">
    <property type="entry name" value="Antitox_Xre"/>
</dbReference>
<evidence type="ECO:0000313" key="4">
    <source>
        <dbReference type="Proteomes" id="UP000515369"/>
    </source>
</evidence>
<dbReference type="InterPro" id="IPR046847">
    <property type="entry name" value="Xre-like_HTH"/>
</dbReference>
<gene>
    <name evidence="3" type="ORF">H3H32_07315</name>
</gene>
<protein>
    <submittedName>
        <fullName evidence="3">DUF2384 domain-containing protein</fullName>
    </submittedName>
</protein>
<dbReference type="Pfam" id="PF09722">
    <property type="entry name" value="Xre_MbcA_ParS_C"/>
    <property type="match status" value="1"/>
</dbReference>
<feature type="domain" description="Antitoxin Xre/MbcA/ParS-like toxin-binding" evidence="1">
    <location>
        <begin position="87"/>
        <end position="135"/>
    </location>
</feature>